<feature type="transmembrane region" description="Helical" evidence="1">
    <location>
        <begin position="419"/>
        <end position="437"/>
    </location>
</feature>
<organism evidence="2 3">
    <name type="scientific">Linnemannia schmuckeri</name>
    <dbReference type="NCBI Taxonomy" id="64567"/>
    <lineage>
        <taxon>Eukaryota</taxon>
        <taxon>Fungi</taxon>
        <taxon>Fungi incertae sedis</taxon>
        <taxon>Mucoromycota</taxon>
        <taxon>Mortierellomycotina</taxon>
        <taxon>Mortierellomycetes</taxon>
        <taxon>Mortierellales</taxon>
        <taxon>Mortierellaceae</taxon>
        <taxon>Linnemannia</taxon>
    </lineage>
</organism>
<dbReference type="AlphaFoldDB" id="A0A9P5REM2"/>
<comment type="caution">
    <text evidence="2">The sequence shown here is derived from an EMBL/GenBank/DDBJ whole genome shotgun (WGS) entry which is preliminary data.</text>
</comment>
<evidence type="ECO:0000313" key="3">
    <source>
        <dbReference type="Proteomes" id="UP000748756"/>
    </source>
</evidence>
<keyword evidence="3" id="KW-1185">Reference proteome</keyword>
<protein>
    <recommendedName>
        <fullName evidence="4">Transmembrane protein</fullName>
    </recommendedName>
</protein>
<sequence>MFTGLRLSLQWPTRAPWVGLSSTFLGSLTLTAILYGAQTFVQIATQERNVFQEVVASRQFISMGSFLTLPAWSIHVSYNGTLKEALMKATNSTNANPRASPTKRYRPRLSEYELACNRLDAQASPEGPLLVSNNGCANVTILTLGASENFRGAYIVRESKSRAKFVASVPVSPSDISTYVRVDYLEDTCLTFNTNLQVHNVTKAGITSSPSTVLTKCLLPSGQSISLSTTAIRFSAPRRQMFNSITSSIFKDKDELVAGMQNSINNGTLTTLPADLSEQVVVMEVMVSGTEVSVLVCTVRGSTLTEDPHVVCAYTATSVLIVKAQPMNPDIAGLLTNRGLNPKIPGYVFFTTVMSLYHLPLVIENKLSFAIPKILGASSVATDYLTSLGHNFVLDWDGSMLYVTYDTAEIIKGYEIPNGLFWTLVGVMAGCMVFLVYTKIRVEDRYKQSLYVAVSKELNGGRDDVAPQLHRFDPKTLRFEGRRIVATGAAQVSKERRVY</sequence>
<accession>A0A9P5REM2</accession>
<dbReference type="EMBL" id="JAAAUQ010002012">
    <property type="protein sequence ID" value="KAF9129213.1"/>
    <property type="molecule type" value="Genomic_DNA"/>
</dbReference>
<name>A0A9P5REM2_9FUNG</name>
<proteinExistence type="predicted"/>
<dbReference type="OrthoDB" id="2405755at2759"/>
<keyword evidence="1" id="KW-0812">Transmembrane</keyword>
<keyword evidence="1" id="KW-0472">Membrane</keyword>
<evidence type="ECO:0000256" key="1">
    <source>
        <dbReference type="SAM" id="Phobius"/>
    </source>
</evidence>
<dbReference type="Proteomes" id="UP000748756">
    <property type="component" value="Unassembled WGS sequence"/>
</dbReference>
<evidence type="ECO:0008006" key="4">
    <source>
        <dbReference type="Google" id="ProtNLM"/>
    </source>
</evidence>
<evidence type="ECO:0000313" key="2">
    <source>
        <dbReference type="EMBL" id="KAF9129213.1"/>
    </source>
</evidence>
<reference evidence="2" key="1">
    <citation type="journal article" date="2020" name="Fungal Divers.">
        <title>Resolving the Mortierellaceae phylogeny through synthesis of multi-gene phylogenetics and phylogenomics.</title>
        <authorList>
            <person name="Vandepol N."/>
            <person name="Liber J."/>
            <person name="Desiro A."/>
            <person name="Na H."/>
            <person name="Kennedy M."/>
            <person name="Barry K."/>
            <person name="Grigoriev I.V."/>
            <person name="Miller A.N."/>
            <person name="O'Donnell K."/>
            <person name="Stajich J.E."/>
            <person name="Bonito G."/>
        </authorList>
    </citation>
    <scope>NUCLEOTIDE SEQUENCE</scope>
    <source>
        <strain evidence="2">NRRL 6426</strain>
    </source>
</reference>
<gene>
    <name evidence="2" type="ORF">BG015_004228</name>
</gene>
<keyword evidence="1" id="KW-1133">Transmembrane helix</keyword>